<evidence type="ECO:0000313" key="1">
    <source>
        <dbReference type="EMBL" id="MFC5639574.1"/>
    </source>
</evidence>
<proteinExistence type="predicted"/>
<name>A0ABW0V440_9ACTN</name>
<accession>A0ABW0V440</accession>
<sequence length="152" mass="17267">MARAGAVYQAQKLSVELELANIWFPQGGETIVIDNGLRALIREWRIEERFAPRCQQCDAPFARRAQCGRRPREYCSNACRQKAYRRRKSAVQGAAEQLPECHTPEDVHRALGEGQEVGEVVMCKVCAPGYPIRARLTDEVWTPVFGRHPFPD</sequence>
<reference evidence="2" key="1">
    <citation type="journal article" date="2019" name="Int. J. Syst. Evol. Microbiol.">
        <title>The Global Catalogue of Microorganisms (GCM) 10K type strain sequencing project: providing services to taxonomists for standard genome sequencing and annotation.</title>
        <authorList>
            <consortium name="The Broad Institute Genomics Platform"/>
            <consortium name="The Broad Institute Genome Sequencing Center for Infectious Disease"/>
            <person name="Wu L."/>
            <person name="Ma J."/>
        </authorList>
    </citation>
    <scope>NUCLEOTIDE SEQUENCE [LARGE SCALE GENOMIC DNA]</scope>
    <source>
        <strain evidence="2">CGMCC 4.7248</strain>
    </source>
</reference>
<organism evidence="1 2">
    <name type="scientific">Streptomyces bullii</name>
    <dbReference type="NCBI Taxonomy" id="349910"/>
    <lineage>
        <taxon>Bacteria</taxon>
        <taxon>Bacillati</taxon>
        <taxon>Actinomycetota</taxon>
        <taxon>Actinomycetes</taxon>
        <taxon>Kitasatosporales</taxon>
        <taxon>Streptomycetaceae</taxon>
        <taxon>Streptomyces</taxon>
    </lineage>
</organism>
<dbReference type="Proteomes" id="UP001596154">
    <property type="component" value="Unassembled WGS sequence"/>
</dbReference>
<comment type="caution">
    <text evidence="1">The sequence shown here is derived from an EMBL/GenBank/DDBJ whole genome shotgun (WGS) entry which is preliminary data.</text>
</comment>
<evidence type="ECO:0000313" key="2">
    <source>
        <dbReference type="Proteomes" id="UP001596154"/>
    </source>
</evidence>
<dbReference type="EMBL" id="JBHSNY010000026">
    <property type="protein sequence ID" value="MFC5639574.1"/>
    <property type="molecule type" value="Genomic_DNA"/>
</dbReference>
<gene>
    <name evidence="1" type="ORF">ACFPZJ_38860</name>
</gene>
<keyword evidence="2" id="KW-1185">Reference proteome</keyword>
<protein>
    <submittedName>
        <fullName evidence="1">Uncharacterized protein</fullName>
    </submittedName>
</protein>